<evidence type="ECO:0000256" key="1">
    <source>
        <dbReference type="ARBA" id="ARBA00022630"/>
    </source>
</evidence>
<evidence type="ECO:0000259" key="3">
    <source>
        <dbReference type="Pfam" id="PF00890"/>
    </source>
</evidence>
<dbReference type="Proteomes" id="UP000236162">
    <property type="component" value="Unassembled WGS sequence"/>
</dbReference>
<dbReference type="InterPro" id="IPR003953">
    <property type="entry name" value="FAD-dep_OxRdtase_2_FAD-bd"/>
</dbReference>
<reference evidence="4 5" key="1">
    <citation type="submission" date="2017-04" db="EMBL/GenBank/DDBJ databases">
        <title>In vitro and in silico characterization of Lactobacillus paraplantarum D2-1, a starter culture for soymilk fermentation.</title>
        <authorList>
            <person name="Endo A."/>
            <person name="Sasaki F."/>
            <person name="Maeno S."/>
            <person name="Kanesaki Y."/>
            <person name="Kubota E."/>
            <person name="Torres G.A."/>
            <person name="Tomita S."/>
            <person name="Nakagawa J."/>
        </authorList>
    </citation>
    <scope>NUCLEOTIDE SEQUENCE [LARGE SCALE GENOMIC DNA]</scope>
    <source>
        <strain evidence="4 5">D2-1</strain>
    </source>
</reference>
<evidence type="ECO:0000256" key="2">
    <source>
        <dbReference type="ARBA" id="ARBA00023002"/>
    </source>
</evidence>
<feature type="domain" description="FAD-dependent oxidoreductase 2 FAD-binding" evidence="3">
    <location>
        <begin position="9"/>
        <end position="57"/>
    </location>
</feature>
<name>A0ABQ0N884_9LACO</name>
<keyword evidence="5" id="KW-1185">Reference proteome</keyword>
<protein>
    <submittedName>
        <fullName evidence="4">Fumarate reductase flavoprotein subunit</fullName>
    </submittedName>
</protein>
<accession>A0ABQ0N884</accession>
<evidence type="ECO:0000313" key="5">
    <source>
        <dbReference type="Proteomes" id="UP000236162"/>
    </source>
</evidence>
<dbReference type="Pfam" id="PF00890">
    <property type="entry name" value="FAD_binding_2"/>
    <property type="match status" value="1"/>
</dbReference>
<proteinExistence type="predicted"/>
<keyword evidence="2" id="KW-0560">Oxidoreductase</keyword>
<comment type="caution">
    <text evidence="4">The sequence shown here is derived from an EMBL/GenBank/DDBJ whole genome shotgun (WGS) entry which is preliminary data.</text>
</comment>
<keyword evidence="1" id="KW-0285">Flavoprotein</keyword>
<organism evidence="4 5">
    <name type="scientific">Lactiplantibacillus paraplantarum</name>
    <dbReference type="NCBI Taxonomy" id="60520"/>
    <lineage>
        <taxon>Bacteria</taxon>
        <taxon>Bacillati</taxon>
        <taxon>Bacillota</taxon>
        <taxon>Bacilli</taxon>
        <taxon>Lactobacillales</taxon>
        <taxon>Lactobacillaceae</taxon>
        <taxon>Lactiplantibacillus</taxon>
    </lineage>
</organism>
<dbReference type="Gene3D" id="3.50.50.60">
    <property type="entry name" value="FAD/NAD(P)-binding domain"/>
    <property type="match status" value="1"/>
</dbReference>
<dbReference type="EMBL" id="BDOR01000002">
    <property type="protein sequence ID" value="GBF01229.1"/>
    <property type="molecule type" value="Genomic_DNA"/>
</dbReference>
<sequence>MTNQTIDTDILIAGTGGTGLAAAYAAVTQGLKVTVIEKQSQIGGNTKISSGFFAINSREQR</sequence>
<evidence type="ECO:0000313" key="4">
    <source>
        <dbReference type="EMBL" id="GBF01229.1"/>
    </source>
</evidence>
<gene>
    <name evidence="4" type="primary">sdhA_3</name>
    <name evidence="4" type="ORF">LPPLD21_00733</name>
</gene>
<dbReference type="InterPro" id="IPR036188">
    <property type="entry name" value="FAD/NAD-bd_sf"/>
</dbReference>
<dbReference type="SUPFAM" id="SSF51905">
    <property type="entry name" value="FAD/NAD(P)-binding domain"/>
    <property type="match status" value="1"/>
</dbReference>